<sequence length="325" mass="36837">MIACGPRAIGGYFELELPRTEATLHDDALRFQSSRAAFLALLRAMRPTVVWMPWYICDAMIEPLRMTGTPVKRYRLDAELRAQSVDVAHGEWFVYVNYFGLCAQQVDDVLSRFPRERVVIDNAQALFAQPADCLATLYSPRKFLGVPDGGYLVTQQPIAMPEATDDASLLRCGHLLTRLAKDAEAGYADYAAAEESLKHQEPLRMSALTQRLLAGVDYESVRARRAENFAFLHEKLQRYNRFTFRYDEHAVPLCYPFFGVPTGVREALRAQRIYTPTYWPDVATAEGAPDFERSLPDSTLCLPCDQRLTHNDLAPMVQHLLDRLA</sequence>
<gene>
    <name evidence="1" type="ORF">PQR57_07800</name>
</gene>
<comment type="caution">
    <text evidence="1">The sequence shown here is derived from an EMBL/GenBank/DDBJ whole genome shotgun (WGS) entry which is preliminary data.</text>
</comment>
<proteinExistence type="predicted"/>
<dbReference type="EMBL" id="JAQQEZ010000004">
    <property type="protein sequence ID" value="MFM0000913.1"/>
    <property type="molecule type" value="Genomic_DNA"/>
</dbReference>
<evidence type="ECO:0000313" key="2">
    <source>
        <dbReference type="Proteomes" id="UP001629230"/>
    </source>
</evidence>
<name>A0ABW9AL30_9BURK</name>
<dbReference type="Proteomes" id="UP001629230">
    <property type="component" value="Unassembled WGS sequence"/>
</dbReference>
<evidence type="ECO:0008006" key="3">
    <source>
        <dbReference type="Google" id="ProtNLM"/>
    </source>
</evidence>
<keyword evidence="2" id="KW-1185">Reference proteome</keyword>
<protein>
    <recommendedName>
        <fullName evidence="3">DegT/DnrJ/EryC1/StrS aminotransferase family protein</fullName>
    </recommendedName>
</protein>
<reference evidence="1 2" key="1">
    <citation type="journal article" date="2024" name="Chem. Sci.">
        <title>Discovery of megapolipeptins by genome mining of a Burkholderiales bacteria collection.</title>
        <authorList>
            <person name="Paulo B.S."/>
            <person name="Recchia M.J.J."/>
            <person name="Lee S."/>
            <person name="Fergusson C.H."/>
            <person name="Romanowski S.B."/>
            <person name="Hernandez A."/>
            <person name="Krull N."/>
            <person name="Liu D.Y."/>
            <person name="Cavanagh H."/>
            <person name="Bos A."/>
            <person name="Gray C.A."/>
            <person name="Murphy B.T."/>
            <person name="Linington R.G."/>
            <person name="Eustaquio A.S."/>
        </authorList>
    </citation>
    <scope>NUCLEOTIDE SEQUENCE [LARGE SCALE GENOMIC DNA]</scope>
    <source>
        <strain evidence="1 2">RL17-350-BIC-A</strain>
    </source>
</reference>
<dbReference type="RefSeq" id="WP_408176391.1">
    <property type="nucleotide sequence ID" value="NZ_JAQQEZ010000004.1"/>
</dbReference>
<accession>A0ABW9AL30</accession>
<dbReference type="InterPro" id="IPR015424">
    <property type="entry name" value="PyrdxlP-dep_Trfase"/>
</dbReference>
<evidence type="ECO:0000313" key="1">
    <source>
        <dbReference type="EMBL" id="MFM0000913.1"/>
    </source>
</evidence>
<dbReference type="SUPFAM" id="SSF53383">
    <property type="entry name" value="PLP-dependent transferases"/>
    <property type="match status" value="1"/>
</dbReference>
<organism evidence="1 2">
    <name type="scientific">Paraburkholderia dipogonis</name>
    <dbReference type="NCBI Taxonomy" id="1211383"/>
    <lineage>
        <taxon>Bacteria</taxon>
        <taxon>Pseudomonadati</taxon>
        <taxon>Pseudomonadota</taxon>
        <taxon>Betaproteobacteria</taxon>
        <taxon>Burkholderiales</taxon>
        <taxon>Burkholderiaceae</taxon>
        <taxon>Paraburkholderia</taxon>
    </lineage>
</organism>